<accession>A0A7M5XG08</accession>
<dbReference type="Proteomes" id="UP000594262">
    <property type="component" value="Unplaced"/>
</dbReference>
<keyword evidence="3" id="KW-1185">Reference proteome</keyword>
<keyword evidence="1" id="KW-0560">Oxidoreductase</keyword>
<dbReference type="RefSeq" id="XP_066926745.1">
    <property type="nucleotide sequence ID" value="XM_067070644.1"/>
</dbReference>
<evidence type="ECO:0000313" key="2">
    <source>
        <dbReference type="EnsemblMetazoa" id="CLYHEMP022348.1"/>
    </source>
</evidence>
<protein>
    <submittedName>
        <fullName evidence="2">Uncharacterized protein</fullName>
    </submittedName>
</protein>
<evidence type="ECO:0000256" key="1">
    <source>
        <dbReference type="ARBA" id="ARBA00023002"/>
    </source>
</evidence>
<dbReference type="PANTHER" id="PTHR35870:SF1">
    <property type="entry name" value="PROTEIN, PUTATIVE (AFU_ORTHOLOGUE AFUA_5G03330)-RELATED"/>
    <property type="match status" value="1"/>
</dbReference>
<reference evidence="2" key="1">
    <citation type="submission" date="2021-01" db="UniProtKB">
        <authorList>
            <consortium name="EnsemblMetazoa"/>
        </authorList>
    </citation>
    <scope>IDENTIFICATION</scope>
</reference>
<dbReference type="EnsemblMetazoa" id="CLYHEMT022348.1">
    <property type="protein sequence ID" value="CLYHEMP022348.1"/>
    <property type="gene ID" value="CLYHEMG022348"/>
</dbReference>
<organism evidence="2 3">
    <name type="scientific">Clytia hemisphaerica</name>
    <dbReference type="NCBI Taxonomy" id="252671"/>
    <lineage>
        <taxon>Eukaryota</taxon>
        <taxon>Metazoa</taxon>
        <taxon>Cnidaria</taxon>
        <taxon>Hydrozoa</taxon>
        <taxon>Hydroidolina</taxon>
        <taxon>Leptothecata</taxon>
        <taxon>Obeliida</taxon>
        <taxon>Clytiidae</taxon>
        <taxon>Clytia</taxon>
    </lineage>
</organism>
<dbReference type="GO" id="GO:0016491">
    <property type="term" value="F:oxidoreductase activity"/>
    <property type="evidence" value="ECO:0007669"/>
    <property type="project" value="UniProtKB-KW"/>
</dbReference>
<dbReference type="Pfam" id="PF14027">
    <property type="entry name" value="Questin_oxidase"/>
    <property type="match status" value="1"/>
</dbReference>
<dbReference type="EnsemblMetazoa" id="CLYHEMT022348.2">
    <property type="protein sequence ID" value="CLYHEMP022348.2"/>
    <property type="gene ID" value="CLYHEMG022348"/>
</dbReference>
<dbReference type="AlphaFoldDB" id="A0A7M5XG08"/>
<proteinExistence type="predicted"/>
<dbReference type="PANTHER" id="PTHR35870">
    <property type="entry name" value="PROTEIN, PUTATIVE (AFU_ORTHOLOGUE AFUA_5G03330)-RELATED"/>
    <property type="match status" value="1"/>
</dbReference>
<dbReference type="OrthoDB" id="10004862at2759"/>
<sequence>MPIVLTPKWLLDLLNSKATYLQYHAFQKGIRHNHKLEGAVAIARLGGSKEYVEKYFDVIDKRYLKYTGLEDDETQLLERDFLQSDKLEDYRGKNQAYYKMLSMYTKLYETKYDKNIKKMIQGVCPDILDGPLHSSFHGAIQLAYGLVCGCDQAVLEGITFMDQQYSPVFPNDTNDEKRKDLTGFGHGKKDIFELLNDLASNTTLKEKIKLDHQKGFEFRKQNHMYGAYGWSALQYHSEYFFELTNSIALPEWFVVEDKDMTQLFRLFGWVVDVATKIYVKSKVLNDFFLLHGITGSWSYSKIADFGMDFDVALLAIRAMLFGLLVTYITQDTPALVQKPEEYFDSPLTQDVWNKFLDDLLKKEVIYEFHVYKVIQCVYERWMEQNGSGSSSMDKYYMAAAKIILNNSYPPGGNIPIKQSNILSE</sequence>
<dbReference type="GeneID" id="136814132"/>
<name>A0A7M5XG08_9CNID</name>
<evidence type="ECO:0000313" key="3">
    <source>
        <dbReference type="Proteomes" id="UP000594262"/>
    </source>
</evidence>
<dbReference type="InterPro" id="IPR025337">
    <property type="entry name" value="Questin_oxidase-like"/>
</dbReference>